<keyword evidence="2" id="KW-1185">Reference proteome</keyword>
<dbReference type="EMBL" id="JADBGQ010000007">
    <property type="protein sequence ID" value="KAG5388851.1"/>
    <property type="molecule type" value="Genomic_DNA"/>
</dbReference>
<proteinExistence type="predicted"/>
<protein>
    <submittedName>
        <fullName evidence="1">Uncharacterized protein</fullName>
    </submittedName>
</protein>
<evidence type="ECO:0000313" key="2">
    <source>
        <dbReference type="Proteomes" id="UP000823674"/>
    </source>
</evidence>
<accession>A0ABQ7LUJ1</accession>
<evidence type="ECO:0000313" key="1">
    <source>
        <dbReference type="EMBL" id="KAG5388851.1"/>
    </source>
</evidence>
<sequence>MNDKGNTYNSGRRNFLGIFSFNRANKPPNISRKLKLKIPRKFRRITRNTFSSPFLSSSSGDLSLLPAISPFSRDDLSGSVSLGIFRRQLPRNILRDIGPRTIPTDTLPRNFSTAEVRRNILGIFNFRYSLRILRGNSEEILLSDEKVPTTILVGMSSEYLYSEDIPTILVVGIPVFSCSDRFIDP</sequence>
<gene>
    <name evidence="1" type="primary">A08g505510.1_BraROA</name>
    <name evidence="1" type="ORF">IGI04_030392</name>
</gene>
<reference evidence="1 2" key="1">
    <citation type="submission" date="2021-03" db="EMBL/GenBank/DDBJ databases">
        <authorList>
            <person name="King G.J."/>
            <person name="Bancroft I."/>
            <person name="Baten A."/>
            <person name="Bloomfield J."/>
            <person name="Borpatragohain P."/>
            <person name="He Z."/>
            <person name="Irish N."/>
            <person name="Irwin J."/>
            <person name="Liu K."/>
            <person name="Mauleon R.P."/>
            <person name="Moore J."/>
            <person name="Morris R."/>
            <person name="Ostergaard L."/>
            <person name="Wang B."/>
            <person name="Wells R."/>
        </authorList>
    </citation>
    <scope>NUCLEOTIDE SEQUENCE [LARGE SCALE GENOMIC DNA]</scope>
    <source>
        <strain evidence="1">R-o-18</strain>
        <tissue evidence="1">Leaf</tissue>
    </source>
</reference>
<name>A0ABQ7LUJ1_BRACM</name>
<organism evidence="1 2">
    <name type="scientific">Brassica rapa subsp. trilocularis</name>
    <dbReference type="NCBI Taxonomy" id="1813537"/>
    <lineage>
        <taxon>Eukaryota</taxon>
        <taxon>Viridiplantae</taxon>
        <taxon>Streptophyta</taxon>
        <taxon>Embryophyta</taxon>
        <taxon>Tracheophyta</taxon>
        <taxon>Spermatophyta</taxon>
        <taxon>Magnoliopsida</taxon>
        <taxon>eudicotyledons</taxon>
        <taxon>Gunneridae</taxon>
        <taxon>Pentapetalae</taxon>
        <taxon>rosids</taxon>
        <taxon>malvids</taxon>
        <taxon>Brassicales</taxon>
        <taxon>Brassicaceae</taxon>
        <taxon>Brassiceae</taxon>
        <taxon>Brassica</taxon>
    </lineage>
</organism>
<dbReference type="Proteomes" id="UP000823674">
    <property type="component" value="Chromosome A08"/>
</dbReference>
<comment type="caution">
    <text evidence="1">The sequence shown here is derived from an EMBL/GenBank/DDBJ whole genome shotgun (WGS) entry which is preliminary data.</text>
</comment>